<name>A0ABQ6H8T3_9GAMM</name>
<dbReference type="RefSeq" id="WP_284208694.1">
    <property type="nucleotide sequence ID" value="NZ_BSSU01000014.1"/>
</dbReference>
<dbReference type="PANTHER" id="PTHR38774">
    <property type="entry name" value="CYTOPLASMIC PROTEIN-RELATED"/>
    <property type="match status" value="1"/>
</dbReference>
<dbReference type="Proteomes" id="UP001157133">
    <property type="component" value="Unassembled WGS sequence"/>
</dbReference>
<dbReference type="PANTHER" id="PTHR38774:SF1">
    <property type="entry name" value="CYTOPLASMIC PROTEIN"/>
    <property type="match status" value="1"/>
</dbReference>
<reference evidence="1 2" key="1">
    <citation type="submission" date="2023-03" db="EMBL/GenBank/DDBJ databases">
        <title>Draft genome sequence of Thalassotalea eurytherma JCM 18482T.</title>
        <authorList>
            <person name="Sawabe T."/>
        </authorList>
    </citation>
    <scope>NUCLEOTIDE SEQUENCE [LARGE SCALE GENOMIC DNA]</scope>
    <source>
        <strain evidence="1 2">JCM 18482</strain>
    </source>
</reference>
<gene>
    <name evidence="1" type="ORF">theurythT_27330</name>
</gene>
<proteinExistence type="predicted"/>
<dbReference type="EMBL" id="BSSU01000014">
    <property type="protein sequence ID" value="GLX83281.1"/>
    <property type="molecule type" value="Genomic_DNA"/>
</dbReference>
<keyword evidence="2" id="KW-1185">Reference proteome</keyword>
<dbReference type="Pfam" id="PF06853">
    <property type="entry name" value="DUF1249"/>
    <property type="match status" value="1"/>
</dbReference>
<sequence>MTFFKKYRPNLVSLMQLSEANYMLMLKLLADKRVVGEVREFFINEHLSYQLTVQEVTTYTSMVSFMQVSDFASSVSHHFQPHMQIRLYHDARMSEVIHSQHMHRIKPRYDYPNKRMHLPDEKRQIMLFLKEWLQICLSQGKTTLHQTSQISKS</sequence>
<evidence type="ECO:0000313" key="1">
    <source>
        <dbReference type="EMBL" id="GLX83281.1"/>
    </source>
</evidence>
<evidence type="ECO:0000313" key="2">
    <source>
        <dbReference type="Proteomes" id="UP001157133"/>
    </source>
</evidence>
<dbReference type="InterPro" id="IPR009659">
    <property type="entry name" value="DUF1249"/>
</dbReference>
<comment type="caution">
    <text evidence="1">The sequence shown here is derived from an EMBL/GenBank/DDBJ whole genome shotgun (WGS) entry which is preliminary data.</text>
</comment>
<accession>A0ABQ6H8T3</accession>
<protein>
    <submittedName>
        <fullName evidence="1">Phosphohydrolase</fullName>
    </submittedName>
</protein>
<organism evidence="1 2">
    <name type="scientific">Thalassotalea eurytherma</name>
    <dbReference type="NCBI Taxonomy" id="1144278"/>
    <lineage>
        <taxon>Bacteria</taxon>
        <taxon>Pseudomonadati</taxon>
        <taxon>Pseudomonadota</taxon>
        <taxon>Gammaproteobacteria</taxon>
        <taxon>Alteromonadales</taxon>
        <taxon>Colwelliaceae</taxon>
        <taxon>Thalassotalea</taxon>
    </lineage>
</organism>